<dbReference type="Pfam" id="PF03992">
    <property type="entry name" value="ABM"/>
    <property type="match status" value="1"/>
</dbReference>
<dbReference type="RefSeq" id="WP_064303573.1">
    <property type="nucleotide sequence ID" value="NZ_LUCV01000028.1"/>
</dbReference>
<evidence type="ECO:0000313" key="2">
    <source>
        <dbReference type="EMBL" id="OAI91209.1"/>
    </source>
</evidence>
<dbReference type="Proteomes" id="UP000077752">
    <property type="component" value="Unassembled WGS sequence"/>
</dbReference>
<dbReference type="PANTHER" id="PTHR33336">
    <property type="entry name" value="QUINOL MONOOXYGENASE YGIN-RELATED"/>
    <property type="match status" value="1"/>
</dbReference>
<dbReference type="SUPFAM" id="SSF54909">
    <property type="entry name" value="Dimeric alpha+beta barrel"/>
    <property type="match status" value="1"/>
</dbReference>
<dbReference type="InterPro" id="IPR050744">
    <property type="entry name" value="AI-2_Isomerase_LsrG"/>
</dbReference>
<gene>
    <name evidence="2" type="ORF">AYO28_22495</name>
</gene>
<dbReference type="InterPro" id="IPR011008">
    <property type="entry name" value="Dimeric_a/b-barrel"/>
</dbReference>
<protein>
    <submittedName>
        <fullName evidence="2">Antibiotic biosynthesis monooxygenase</fullName>
    </submittedName>
</protein>
<name>A0A177SL19_PSEPU</name>
<accession>A0A177SL19</accession>
<dbReference type="EMBL" id="LUCV01000028">
    <property type="protein sequence ID" value="OAI91209.1"/>
    <property type="molecule type" value="Genomic_DNA"/>
</dbReference>
<reference evidence="2 3" key="1">
    <citation type="submission" date="2016-03" db="EMBL/GenBank/DDBJ databases">
        <title>Draft Genome Assembly of Pseudomonas putida strain CBF10-2.</title>
        <authorList>
            <person name="Iyer R.S."/>
            <person name="Damania A."/>
        </authorList>
    </citation>
    <scope>NUCLEOTIDE SEQUENCE [LARGE SCALE GENOMIC DNA]</scope>
    <source>
        <strain evidence="2 3">CBF10-2</strain>
    </source>
</reference>
<evidence type="ECO:0000313" key="3">
    <source>
        <dbReference type="Proteomes" id="UP000077752"/>
    </source>
</evidence>
<sequence>MYSLLLKTQLQPGTLERFMDAMRINAASSVRDEPGCLVFDVVRDYSDPDLVWLYEVYESEAAFEAHMLTAHFLASRPLVEPLIVRQEVVEGEVLALNSKAGS</sequence>
<feature type="domain" description="ABM" evidence="1">
    <location>
        <begin position="2"/>
        <end position="93"/>
    </location>
</feature>
<keyword evidence="2" id="KW-0560">Oxidoreductase</keyword>
<comment type="caution">
    <text evidence="2">The sequence shown here is derived from an EMBL/GenBank/DDBJ whole genome shotgun (WGS) entry which is preliminary data.</text>
</comment>
<dbReference type="Gene3D" id="3.30.70.100">
    <property type="match status" value="1"/>
</dbReference>
<organism evidence="2 3">
    <name type="scientific">Pseudomonas putida</name>
    <name type="common">Arthrobacter siderocapsulatus</name>
    <dbReference type="NCBI Taxonomy" id="303"/>
    <lineage>
        <taxon>Bacteria</taxon>
        <taxon>Pseudomonadati</taxon>
        <taxon>Pseudomonadota</taxon>
        <taxon>Gammaproteobacteria</taxon>
        <taxon>Pseudomonadales</taxon>
        <taxon>Pseudomonadaceae</taxon>
        <taxon>Pseudomonas</taxon>
    </lineage>
</organism>
<dbReference type="AlphaFoldDB" id="A0A177SL19"/>
<dbReference type="PANTHER" id="PTHR33336:SF3">
    <property type="entry name" value="ABM DOMAIN-CONTAINING PROTEIN"/>
    <property type="match status" value="1"/>
</dbReference>
<dbReference type="GO" id="GO:0004497">
    <property type="term" value="F:monooxygenase activity"/>
    <property type="evidence" value="ECO:0007669"/>
    <property type="project" value="UniProtKB-KW"/>
</dbReference>
<dbReference type="GO" id="GO:0005829">
    <property type="term" value="C:cytosol"/>
    <property type="evidence" value="ECO:0007669"/>
    <property type="project" value="TreeGrafter"/>
</dbReference>
<dbReference type="InterPro" id="IPR007138">
    <property type="entry name" value="ABM_dom"/>
</dbReference>
<evidence type="ECO:0000259" key="1">
    <source>
        <dbReference type="PROSITE" id="PS51725"/>
    </source>
</evidence>
<keyword evidence="2" id="KW-0503">Monooxygenase</keyword>
<proteinExistence type="predicted"/>
<dbReference type="PROSITE" id="PS51725">
    <property type="entry name" value="ABM"/>
    <property type="match status" value="1"/>
</dbReference>